<organism evidence="1 2">
    <name type="scientific">Parelaphostrongylus tenuis</name>
    <name type="common">Meningeal worm</name>
    <dbReference type="NCBI Taxonomy" id="148309"/>
    <lineage>
        <taxon>Eukaryota</taxon>
        <taxon>Metazoa</taxon>
        <taxon>Ecdysozoa</taxon>
        <taxon>Nematoda</taxon>
        <taxon>Chromadorea</taxon>
        <taxon>Rhabditida</taxon>
        <taxon>Rhabditina</taxon>
        <taxon>Rhabditomorpha</taxon>
        <taxon>Strongyloidea</taxon>
        <taxon>Metastrongylidae</taxon>
        <taxon>Parelaphostrongylus</taxon>
    </lineage>
</organism>
<gene>
    <name evidence="1" type="ORF">KIN20_001291</name>
</gene>
<dbReference type="EMBL" id="JAHQIW010000182">
    <property type="protein sequence ID" value="KAJ1346495.1"/>
    <property type="molecule type" value="Genomic_DNA"/>
</dbReference>
<accession>A0AAD5QG56</accession>
<dbReference type="AlphaFoldDB" id="A0AAD5QG56"/>
<name>A0AAD5QG56_PARTN</name>
<evidence type="ECO:0000313" key="2">
    <source>
        <dbReference type="Proteomes" id="UP001196413"/>
    </source>
</evidence>
<comment type="caution">
    <text evidence="1">The sequence shown here is derived from an EMBL/GenBank/DDBJ whole genome shotgun (WGS) entry which is preliminary data.</text>
</comment>
<evidence type="ECO:0000313" key="1">
    <source>
        <dbReference type="EMBL" id="KAJ1346495.1"/>
    </source>
</evidence>
<reference evidence="1" key="1">
    <citation type="submission" date="2021-06" db="EMBL/GenBank/DDBJ databases">
        <title>Parelaphostrongylus tenuis whole genome reference sequence.</title>
        <authorList>
            <person name="Garwood T.J."/>
            <person name="Larsen P.A."/>
            <person name="Fountain-Jones N.M."/>
            <person name="Garbe J.R."/>
            <person name="Macchietto M.G."/>
            <person name="Kania S.A."/>
            <person name="Gerhold R.W."/>
            <person name="Richards J.E."/>
            <person name="Wolf T.M."/>
        </authorList>
    </citation>
    <scope>NUCLEOTIDE SEQUENCE</scope>
    <source>
        <strain evidence="1">MNPRO001-30</strain>
        <tissue evidence="1">Meninges</tissue>
    </source>
</reference>
<sequence length="197" mass="21379">MGADRIGCQKANIHYVQRLLAAHETSSEPAPLQKNRLCSFSVMTFRGCYNNLFDMMNPTTIPVPDSNFCTSSEAQLTCLSDASILEDSCWCDGDFCNGGSIISLLRFIVVSSQHQSSHSADHDDTKDGISSLRYVTSSSESFASMQIDECDNIMSSSKVDEANGDRVEVTFGGDNGVQVTVSFVASVDGEPLRLAKH</sequence>
<dbReference type="Proteomes" id="UP001196413">
    <property type="component" value="Unassembled WGS sequence"/>
</dbReference>
<protein>
    <submittedName>
        <fullName evidence="1">Uncharacterized protein</fullName>
    </submittedName>
</protein>
<proteinExistence type="predicted"/>
<keyword evidence="2" id="KW-1185">Reference proteome</keyword>